<organism evidence="3 4">
    <name type="scientific">Aquimonas voraii</name>
    <dbReference type="NCBI Taxonomy" id="265719"/>
    <lineage>
        <taxon>Bacteria</taxon>
        <taxon>Pseudomonadati</taxon>
        <taxon>Pseudomonadota</taxon>
        <taxon>Gammaproteobacteria</taxon>
        <taxon>Lysobacterales</taxon>
        <taxon>Lysobacteraceae</taxon>
        <taxon>Aquimonas</taxon>
    </lineage>
</organism>
<dbReference type="InterPro" id="IPR002035">
    <property type="entry name" value="VWF_A"/>
</dbReference>
<dbReference type="EMBL" id="FNAG01000008">
    <property type="protein sequence ID" value="SDD83031.1"/>
    <property type="molecule type" value="Genomic_DNA"/>
</dbReference>
<evidence type="ECO:0000313" key="4">
    <source>
        <dbReference type="Proteomes" id="UP000199603"/>
    </source>
</evidence>
<feature type="chain" id="PRO_5011763863" evidence="1">
    <location>
        <begin position="23"/>
        <end position="582"/>
    </location>
</feature>
<evidence type="ECO:0000256" key="1">
    <source>
        <dbReference type="SAM" id="SignalP"/>
    </source>
</evidence>
<sequence length="582" mass="63229">MHHTTARALVCLLSCLGTVASANEATLVVLDASGSMWGQIEGRPKLEIARETLAGALSALPPDAEIGLLAYGHRRRGDCADIELVVPPAVGSADAINAAARDMKFQGMTPLTESVRRAAVALRHTERAARVVLITDGVETCDADPCALGEQLAASGVDFTAHVVGFGLSEQEGRQVACLAERTGGRYLQANDVAALQAALQQTLVEAPSPPPRPIPEAALEAPAQAAIASTIEVRWQGPGDARDDVQLFDPSAAEGTGRVLRSQRLNQDRGFDTRSARLVMAAEPGRYELRYWHGELQRVLARQPIELVAAEVSLDAPAQVPIGSTFVVRWQGPGAGRDDVQIAAVGDANVVRRQRLNQDRGFERREASLQAPTVPGRYVLRYFNGENDEVLAEREFDVVAAEVGLDAPAEVDMGRPFTVRWQGPGAVRDDLQITAADDTRVIRRQRLNQDRGFAKNEASITAPIAPGSYTLRYYSGTDDRVLVERAFLVRAIAVELEAPDSVPAGQRFTLRWQGPGAVRDDVQIVEAEDDKVVRRQRLNQDRGFASNEVSLVAPEQPGRYRLRYWNGESNTGLAERPLRVE</sequence>
<proteinExistence type="predicted"/>
<dbReference type="SUPFAM" id="SSF53300">
    <property type="entry name" value="vWA-like"/>
    <property type="match status" value="1"/>
</dbReference>
<dbReference type="RefSeq" id="WP_091243388.1">
    <property type="nucleotide sequence ID" value="NZ_FNAG01000008.1"/>
</dbReference>
<dbReference type="Gene3D" id="3.40.50.410">
    <property type="entry name" value="von Willebrand factor, type A domain"/>
    <property type="match status" value="1"/>
</dbReference>
<dbReference type="SMART" id="SM00327">
    <property type="entry name" value="VWA"/>
    <property type="match status" value="1"/>
</dbReference>
<dbReference type="STRING" id="265719.SAMN04488509_10830"/>
<keyword evidence="1" id="KW-0732">Signal</keyword>
<dbReference type="Pfam" id="PF13519">
    <property type="entry name" value="VWA_2"/>
    <property type="match status" value="1"/>
</dbReference>
<dbReference type="InterPro" id="IPR036465">
    <property type="entry name" value="vWFA_dom_sf"/>
</dbReference>
<reference evidence="3 4" key="1">
    <citation type="submission" date="2016-10" db="EMBL/GenBank/DDBJ databases">
        <authorList>
            <person name="de Groot N.N."/>
        </authorList>
    </citation>
    <scope>NUCLEOTIDE SEQUENCE [LARGE SCALE GENOMIC DNA]</scope>
    <source>
        <strain evidence="3 4">DSM 16957</strain>
    </source>
</reference>
<dbReference type="AlphaFoldDB" id="A0A1G6XYE5"/>
<feature type="domain" description="VWFA" evidence="2">
    <location>
        <begin position="25"/>
        <end position="204"/>
    </location>
</feature>
<evidence type="ECO:0000313" key="3">
    <source>
        <dbReference type="EMBL" id="SDD83031.1"/>
    </source>
</evidence>
<dbReference type="OrthoDB" id="9783818at2"/>
<name>A0A1G6XYE5_9GAMM</name>
<dbReference type="Proteomes" id="UP000199603">
    <property type="component" value="Unassembled WGS sequence"/>
</dbReference>
<protein>
    <submittedName>
        <fullName evidence="3">Ca-activated chloride channel family protein</fullName>
    </submittedName>
</protein>
<dbReference type="PROSITE" id="PS50234">
    <property type="entry name" value="VWFA"/>
    <property type="match status" value="1"/>
</dbReference>
<feature type="signal peptide" evidence="1">
    <location>
        <begin position="1"/>
        <end position="22"/>
    </location>
</feature>
<evidence type="ECO:0000259" key="2">
    <source>
        <dbReference type="PROSITE" id="PS50234"/>
    </source>
</evidence>
<accession>A0A1G6XYE5</accession>
<keyword evidence="4" id="KW-1185">Reference proteome</keyword>
<gene>
    <name evidence="3" type="ORF">SAMN04488509_10830</name>
</gene>